<feature type="coiled-coil region" evidence="4">
    <location>
        <begin position="153"/>
        <end position="266"/>
    </location>
</feature>
<dbReference type="InterPro" id="IPR039008">
    <property type="entry name" value="IF_rod_dom"/>
</dbReference>
<feature type="coiled-coil region" evidence="4">
    <location>
        <begin position="339"/>
        <end position="419"/>
    </location>
</feature>
<feature type="domain" description="IF rod" evidence="6">
    <location>
        <begin position="149"/>
        <end position="441"/>
    </location>
</feature>
<dbReference type="PANTHER" id="PTHR45616">
    <property type="entry name" value="GATA-TYPE DOMAIN-CONTAINING PROTEIN"/>
    <property type="match status" value="1"/>
</dbReference>
<dbReference type="SUPFAM" id="SSF46579">
    <property type="entry name" value="Prefoldin"/>
    <property type="match status" value="1"/>
</dbReference>
<accession>A0A8B9QP94</accession>
<dbReference type="FunFam" id="1.20.5.170:FF:000004">
    <property type="entry name" value="Keratin, type II cytoskeletal 5"/>
    <property type="match status" value="1"/>
</dbReference>
<evidence type="ECO:0000256" key="5">
    <source>
        <dbReference type="SAM" id="MobiDB-lite"/>
    </source>
</evidence>
<proteinExistence type="inferred from homology"/>
<dbReference type="Proteomes" id="UP000694424">
    <property type="component" value="Unplaced"/>
</dbReference>
<name>A0A8B9QP94_APTOW</name>
<sequence>MSRQCAVRNQSKTGFSAASAFIPNTCSSTSFCSRSASQGGSCGTTAGFGRFGGGFGSRSLYSLGGCKRISVAGRGGGFYGPAGFGAGSGIACGFGGAAGGAFGFGGGMGGPGFPALPAGGIHEVSVNQSLLKPLNLEIDPNIQSIRKDEKEQIQTLNNKFASFIDKVRFLEQENKVLETKWALLQEQGNKTVKNNIEPLFETYINNLRRQLNSLLADKENLAGELNKMQSLAEDFKNNSSENHFISTELQARLDSLMEEIHFLRALYEAELSQMQSQISDTSVILTMDNNRSLDMDSIIAEVKAQYEDIANRSRAEAESWYQSRYEELQATAGRHGDDLRNTKQEISELNRHVQRLRSEIDSVKKQCASLQTAIADAEQRGEMALKDARAKLAELEAALQQAKADLARQLREYQELMNVKLALDIEIATYRKLLEGEECRWCFPFAAVTRTGYGSGNCLTLGGSSGFGVGSGVCAGGIGFSSGSGQGMAGSCVGGGSSSSVKYVSTSSSTKRCY</sequence>
<evidence type="ECO:0000256" key="4">
    <source>
        <dbReference type="SAM" id="Coils"/>
    </source>
</evidence>
<evidence type="ECO:0000256" key="2">
    <source>
        <dbReference type="ARBA" id="ARBA00023054"/>
    </source>
</evidence>
<evidence type="ECO:0000259" key="6">
    <source>
        <dbReference type="PROSITE" id="PS51842"/>
    </source>
</evidence>
<dbReference type="AlphaFoldDB" id="A0A8B9QP94"/>
<keyword evidence="1 3" id="KW-0403">Intermediate filament</keyword>
<dbReference type="PRINTS" id="PR01276">
    <property type="entry name" value="TYPE2KERATIN"/>
</dbReference>
<dbReference type="InterPro" id="IPR003054">
    <property type="entry name" value="Keratin_II"/>
</dbReference>
<dbReference type="GO" id="GO:0005615">
    <property type="term" value="C:extracellular space"/>
    <property type="evidence" value="ECO:0007669"/>
    <property type="project" value="TreeGrafter"/>
</dbReference>
<organism evidence="7 8">
    <name type="scientific">Apteryx owenii</name>
    <name type="common">Little spotted kiwi</name>
    <dbReference type="NCBI Taxonomy" id="8824"/>
    <lineage>
        <taxon>Eukaryota</taxon>
        <taxon>Metazoa</taxon>
        <taxon>Chordata</taxon>
        <taxon>Craniata</taxon>
        <taxon>Vertebrata</taxon>
        <taxon>Euteleostomi</taxon>
        <taxon>Archelosauria</taxon>
        <taxon>Archosauria</taxon>
        <taxon>Dinosauria</taxon>
        <taxon>Saurischia</taxon>
        <taxon>Theropoda</taxon>
        <taxon>Coelurosauria</taxon>
        <taxon>Aves</taxon>
        <taxon>Palaeognathae</taxon>
        <taxon>Apterygiformes</taxon>
        <taxon>Apterygidae</taxon>
        <taxon>Apteryx</taxon>
    </lineage>
</organism>
<dbReference type="SMART" id="SM01391">
    <property type="entry name" value="Filament"/>
    <property type="match status" value="1"/>
</dbReference>
<feature type="region of interest" description="Disordered" evidence="5">
    <location>
        <begin position="492"/>
        <end position="514"/>
    </location>
</feature>
<evidence type="ECO:0000313" key="8">
    <source>
        <dbReference type="Proteomes" id="UP000694424"/>
    </source>
</evidence>
<reference evidence="7" key="2">
    <citation type="submission" date="2025-09" db="UniProtKB">
        <authorList>
            <consortium name="Ensembl"/>
        </authorList>
    </citation>
    <scope>IDENTIFICATION</scope>
</reference>
<dbReference type="PANTHER" id="PTHR45616:SF39">
    <property type="entry name" value="KERATIN, TYPE II CYTOSKELETAL 6A-RELATED"/>
    <property type="match status" value="1"/>
</dbReference>
<dbReference type="Ensembl" id="ENSAOWT00000031217.1">
    <property type="protein sequence ID" value="ENSAOWP00000027542.1"/>
    <property type="gene ID" value="ENSAOWG00000018564.1"/>
</dbReference>
<dbReference type="Pfam" id="PF00038">
    <property type="entry name" value="Filament"/>
    <property type="match status" value="2"/>
</dbReference>
<keyword evidence="2 4" id="KW-0175">Coiled coil</keyword>
<dbReference type="Gene3D" id="1.20.5.170">
    <property type="match status" value="1"/>
</dbReference>
<comment type="similarity">
    <text evidence="3">Belongs to the intermediate filament family.</text>
</comment>
<dbReference type="PROSITE" id="PS51842">
    <property type="entry name" value="IF_ROD_2"/>
    <property type="match status" value="1"/>
</dbReference>
<dbReference type="Gene3D" id="1.20.5.500">
    <property type="entry name" value="Single helix bin"/>
    <property type="match status" value="1"/>
</dbReference>
<evidence type="ECO:0000313" key="7">
    <source>
        <dbReference type="Ensembl" id="ENSAOWP00000027542.1"/>
    </source>
</evidence>
<reference evidence="7" key="1">
    <citation type="submission" date="2025-08" db="UniProtKB">
        <authorList>
            <consortium name="Ensembl"/>
        </authorList>
    </citation>
    <scope>IDENTIFICATION</scope>
</reference>
<dbReference type="InterPro" id="IPR018039">
    <property type="entry name" value="IF_conserved"/>
</dbReference>
<dbReference type="Pfam" id="PF16208">
    <property type="entry name" value="Keratin_2_head"/>
    <property type="match status" value="1"/>
</dbReference>
<dbReference type="GO" id="GO:0031424">
    <property type="term" value="P:keratinization"/>
    <property type="evidence" value="ECO:0007669"/>
    <property type="project" value="TreeGrafter"/>
</dbReference>
<dbReference type="GO" id="GO:0045095">
    <property type="term" value="C:keratin filament"/>
    <property type="evidence" value="ECO:0007669"/>
    <property type="project" value="InterPro"/>
</dbReference>
<dbReference type="GO" id="GO:0030280">
    <property type="term" value="F:structural constituent of skin epidermis"/>
    <property type="evidence" value="ECO:0007669"/>
    <property type="project" value="TreeGrafter"/>
</dbReference>
<dbReference type="SUPFAM" id="SSF64593">
    <property type="entry name" value="Intermediate filament protein, coiled coil region"/>
    <property type="match status" value="2"/>
</dbReference>
<dbReference type="InterPro" id="IPR032444">
    <property type="entry name" value="Keratin_2_head"/>
</dbReference>
<feature type="compositionally biased region" description="Low complexity" evidence="5">
    <location>
        <begin position="498"/>
        <end position="514"/>
    </location>
</feature>
<evidence type="ECO:0000256" key="3">
    <source>
        <dbReference type="RuleBase" id="RU000685"/>
    </source>
</evidence>
<dbReference type="Gene3D" id="1.20.5.1160">
    <property type="entry name" value="Vasodilator-stimulated phosphoprotein"/>
    <property type="match status" value="2"/>
</dbReference>
<dbReference type="GO" id="GO:0045109">
    <property type="term" value="P:intermediate filament organization"/>
    <property type="evidence" value="ECO:0007669"/>
    <property type="project" value="TreeGrafter"/>
</dbReference>
<protein>
    <recommendedName>
        <fullName evidence="6">IF rod domain-containing protein</fullName>
    </recommendedName>
</protein>
<dbReference type="FunFam" id="1.20.5.500:FF:000001">
    <property type="entry name" value="Type II keratin 23"/>
    <property type="match status" value="1"/>
</dbReference>
<dbReference type="PROSITE" id="PS00226">
    <property type="entry name" value="IF_ROD_1"/>
    <property type="match status" value="1"/>
</dbReference>
<evidence type="ECO:0000256" key="1">
    <source>
        <dbReference type="ARBA" id="ARBA00022754"/>
    </source>
</evidence>
<keyword evidence="8" id="KW-1185">Reference proteome</keyword>